<accession>A0A4Z0YYE3</accession>
<evidence type="ECO:0000259" key="1">
    <source>
        <dbReference type="Pfam" id="PF07992"/>
    </source>
</evidence>
<dbReference type="Proteomes" id="UP000297716">
    <property type="component" value="Unassembled WGS sequence"/>
</dbReference>
<keyword evidence="3" id="KW-1185">Reference proteome</keyword>
<organism evidence="2 3">
    <name type="scientific">Xylaria hypoxylon</name>
    <dbReference type="NCBI Taxonomy" id="37992"/>
    <lineage>
        <taxon>Eukaryota</taxon>
        <taxon>Fungi</taxon>
        <taxon>Dikarya</taxon>
        <taxon>Ascomycota</taxon>
        <taxon>Pezizomycotina</taxon>
        <taxon>Sordariomycetes</taxon>
        <taxon>Xylariomycetidae</taxon>
        <taxon>Xylariales</taxon>
        <taxon>Xylariaceae</taxon>
        <taxon>Xylaria</taxon>
    </lineage>
</organism>
<dbReference type="PRINTS" id="PR00368">
    <property type="entry name" value="FADPNR"/>
</dbReference>
<feature type="domain" description="FAD/NAD(P)-binding" evidence="1">
    <location>
        <begin position="50"/>
        <end position="344"/>
    </location>
</feature>
<evidence type="ECO:0000313" key="2">
    <source>
        <dbReference type="EMBL" id="TGJ84988.1"/>
    </source>
</evidence>
<protein>
    <recommendedName>
        <fullName evidence="1">FAD/NAD(P)-binding domain-containing protein</fullName>
    </recommendedName>
</protein>
<sequence>MLEKTVLYFKLAAYILNIIREELGRATRTAWVHRRARWLGPPAPPSRDRNIVIIGASFAGNRVAQLLTTCLPPNSPYKVVVIEPNSHFQFSWVLPRLCVVEEHENKAFIPYGGNVHDNPAGVLRWVKDRVVDVTEAGVQLQESGETIQYDILVIATGSGVEKGLPSRVNATDKREGMELMRNVQRAIKTANTVLVVGGGAAGVEVATDAQNLYPSKRVILVHSRDAVMNRFGEGLQKAALEGLQSLGVEVILQDRLIQDASRSGSILLKSGREIQCDLVVDCTGQQPSSGILSKLSPASISTSGHLQVKPTLQLADGKFPNVYACGDVADTKTPNPNARSAMRQASIVADNVLLTATGRKPQYKYENSWSDGVIKLTLGLTKSVTHYGDGKSELLFPGKETDEALMAAMCWSRMGQKPFDDPYMGAESDGSIIKAIA</sequence>
<dbReference type="PANTHER" id="PTHR43735">
    <property type="entry name" value="APOPTOSIS-INDUCING FACTOR 1"/>
    <property type="match status" value="1"/>
</dbReference>
<dbReference type="InterPro" id="IPR023753">
    <property type="entry name" value="FAD/NAD-binding_dom"/>
</dbReference>
<dbReference type="GO" id="GO:0004174">
    <property type="term" value="F:electron-transferring-flavoprotein dehydrogenase activity"/>
    <property type="evidence" value="ECO:0007669"/>
    <property type="project" value="TreeGrafter"/>
</dbReference>
<dbReference type="EMBL" id="SKBN01000055">
    <property type="protein sequence ID" value="TGJ84988.1"/>
    <property type="molecule type" value="Genomic_DNA"/>
</dbReference>
<dbReference type="SUPFAM" id="SSF51905">
    <property type="entry name" value="FAD/NAD(P)-binding domain"/>
    <property type="match status" value="1"/>
</dbReference>
<dbReference type="STRING" id="37992.A0A4Z0YYE3"/>
<evidence type="ECO:0000313" key="3">
    <source>
        <dbReference type="Proteomes" id="UP000297716"/>
    </source>
</evidence>
<dbReference type="AlphaFoldDB" id="A0A4Z0YYE3"/>
<gene>
    <name evidence="2" type="ORF">E0Z10_g3786</name>
</gene>
<dbReference type="Pfam" id="PF07992">
    <property type="entry name" value="Pyr_redox_2"/>
    <property type="match status" value="1"/>
</dbReference>
<proteinExistence type="predicted"/>
<dbReference type="GO" id="GO:0050660">
    <property type="term" value="F:flavin adenine dinucleotide binding"/>
    <property type="evidence" value="ECO:0007669"/>
    <property type="project" value="TreeGrafter"/>
</dbReference>
<dbReference type="GO" id="GO:0005737">
    <property type="term" value="C:cytoplasm"/>
    <property type="evidence" value="ECO:0007669"/>
    <property type="project" value="TreeGrafter"/>
</dbReference>
<dbReference type="OrthoDB" id="202203at2759"/>
<dbReference type="PRINTS" id="PR00411">
    <property type="entry name" value="PNDRDTASEI"/>
</dbReference>
<dbReference type="PANTHER" id="PTHR43735:SF5">
    <property type="entry name" value="FAD_NAD(P)-BINDING DOMAIN-CONTAINING PROTEIN"/>
    <property type="match status" value="1"/>
</dbReference>
<dbReference type="InterPro" id="IPR036188">
    <property type="entry name" value="FAD/NAD-bd_sf"/>
</dbReference>
<name>A0A4Z0YYE3_9PEZI</name>
<comment type="caution">
    <text evidence="2">The sequence shown here is derived from an EMBL/GenBank/DDBJ whole genome shotgun (WGS) entry which is preliminary data.</text>
</comment>
<dbReference type="Gene3D" id="3.50.50.100">
    <property type="match status" value="1"/>
</dbReference>
<reference evidence="2 3" key="1">
    <citation type="submission" date="2019-03" db="EMBL/GenBank/DDBJ databases">
        <title>Draft genome sequence of Xylaria hypoxylon DSM 108379, a ubiquitous saprotrophic-parasitic fungi on hardwood.</title>
        <authorList>
            <person name="Buettner E."/>
            <person name="Leonhardt S."/>
            <person name="Gebauer A.M."/>
            <person name="Liers C."/>
            <person name="Hofrichter M."/>
            <person name="Kellner H."/>
        </authorList>
    </citation>
    <scope>NUCLEOTIDE SEQUENCE [LARGE SCALE GENOMIC DNA]</scope>
    <source>
        <strain evidence="2 3">DSM 108379</strain>
    </source>
</reference>